<evidence type="ECO:0000313" key="8">
    <source>
        <dbReference type="Proteomes" id="UP001497453"/>
    </source>
</evidence>
<feature type="transmembrane region" description="Helical" evidence="5">
    <location>
        <begin position="35"/>
        <end position="58"/>
    </location>
</feature>
<feature type="transmembrane region" description="Helical" evidence="5">
    <location>
        <begin position="250"/>
        <end position="273"/>
    </location>
</feature>
<dbReference type="InterPro" id="IPR011701">
    <property type="entry name" value="MFS"/>
</dbReference>
<dbReference type="InterPro" id="IPR036259">
    <property type="entry name" value="MFS_trans_sf"/>
</dbReference>
<keyword evidence="2 5" id="KW-0812">Transmembrane</keyword>
<feature type="transmembrane region" description="Helical" evidence="5">
    <location>
        <begin position="189"/>
        <end position="210"/>
    </location>
</feature>
<protein>
    <recommendedName>
        <fullName evidence="6">Major facilitator superfamily (MFS) profile domain-containing protein</fullName>
    </recommendedName>
</protein>
<dbReference type="SUPFAM" id="SSF103473">
    <property type="entry name" value="MFS general substrate transporter"/>
    <property type="match status" value="1"/>
</dbReference>
<feature type="transmembrane region" description="Helical" evidence="5">
    <location>
        <begin position="127"/>
        <end position="148"/>
    </location>
</feature>
<evidence type="ECO:0000256" key="1">
    <source>
        <dbReference type="ARBA" id="ARBA00004141"/>
    </source>
</evidence>
<keyword evidence="3 5" id="KW-1133">Transmembrane helix</keyword>
<reference evidence="8" key="1">
    <citation type="submission" date="2024-04" db="EMBL/GenBank/DDBJ databases">
        <authorList>
            <person name="Shaw F."/>
            <person name="Minotto A."/>
        </authorList>
    </citation>
    <scope>NUCLEOTIDE SEQUENCE [LARGE SCALE GENOMIC DNA]</scope>
</reference>
<dbReference type="PROSITE" id="PS50850">
    <property type="entry name" value="MFS"/>
    <property type="match status" value="1"/>
</dbReference>
<accession>A0ABP1D9B9</accession>
<proteinExistence type="predicted"/>
<dbReference type="Gene3D" id="1.20.1250.20">
    <property type="entry name" value="MFS general substrate transporter like domains"/>
    <property type="match status" value="1"/>
</dbReference>
<feature type="transmembrane region" description="Helical" evidence="5">
    <location>
        <begin position="285"/>
        <end position="309"/>
    </location>
</feature>
<feature type="transmembrane region" description="Helical" evidence="5">
    <location>
        <begin position="70"/>
        <end position="90"/>
    </location>
</feature>
<dbReference type="EMBL" id="OZ037946">
    <property type="protein sequence ID" value="CAL1703107.1"/>
    <property type="molecule type" value="Genomic_DNA"/>
</dbReference>
<dbReference type="Proteomes" id="UP001497453">
    <property type="component" value="Chromosome 3"/>
</dbReference>
<dbReference type="PANTHER" id="PTHR23502">
    <property type="entry name" value="MAJOR FACILITATOR SUPERFAMILY"/>
    <property type="match status" value="1"/>
</dbReference>
<evidence type="ECO:0000256" key="4">
    <source>
        <dbReference type="ARBA" id="ARBA00023136"/>
    </source>
</evidence>
<feature type="transmembrane region" description="Helical" evidence="5">
    <location>
        <begin position="160"/>
        <end position="183"/>
    </location>
</feature>
<evidence type="ECO:0000313" key="7">
    <source>
        <dbReference type="EMBL" id="CAL1703107.1"/>
    </source>
</evidence>
<evidence type="ECO:0000256" key="3">
    <source>
        <dbReference type="ARBA" id="ARBA00022989"/>
    </source>
</evidence>
<feature type="transmembrane region" description="Helical" evidence="5">
    <location>
        <begin position="330"/>
        <end position="355"/>
    </location>
</feature>
<keyword evidence="4 5" id="KW-0472">Membrane</keyword>
<sequence length="480" mass="51225">MASENSPLFGTPTDDTGEIQHEAVYLRFSPTRKKVIVAIVSLAGLIPLFVSGSFIPSIPQIALDLDSTGAIISLAVSVSVLTNSIGTLFWATYSGFYGRRPVYLCSLFCMCLGSTGVASARNVPELIAFRVLQAFGTSSGLSVGMGVIGDIYKLEERGTASGIFLGSILLGAALAPLAGGVAAHYYSWHLMQAILFAFGFVMLLVTLFFLPETSHPGARGIDKLIEAGGKPRWVWLNPLECLALLRSPNIVLLASAGAFVLLTDYVLLVPLAYTIGVKYNITNEAIIGACFIPAGVGNLLGAPIAGWFSDRQLIKWRKRRGGEWVPEDRLRGLWVGAALCVPISVLLFGFVTEYIEGRLGIVLDLVCLFINGLGVDLVLAPISAYNVDILHSRSAEVMAAMTAYRGLIVSVGSSTVIPLVQSIGVARTNAISAVAAWVGYILIWSVIKYGGTILSPSTTRCSCGLDFPIQYPSVHICDVR</sequence>
<dbReference type="InterPro" id="IPR020846">
    <property type="entry name" value="MFS_dom"/>
</dbReference>
<feature type="transmembrane region" description="Helical" evidence="5">
    <location>
        <begin position="403"/>
        <end position="424"/>
    </location>
</feature>
<feature type="transmembrane region" description="Helical" evidence="5">
    <location>
        <begin position="361"/>
        <end position="382"/>
    </location>
</feature>
<gene>
    <name evidence="7" type="ORF">GFSPODELE1_LOCUS4404</name>
</gene>
<organism evidence="7 8">
    <name type="scientific">Somion occarium</name>
    <dbReference type="NCBI Taxonomy" id="3059160"/>
    <lineage>
        <taxon>Eukaryota</taxon>
        <taxon>Fungi</taxon>
        <taxon>Dikarya</taxon>
        <taxon>Basidiomycota</taxon>
        <taxon>Agaricomycotina</taxon>
        <taxon>Agaricomycetes</taxon>
        <taxon>Polyporales</taxon>
        <taxon>Cerrenaceae</taxon>
        <taxon>Somion</taxon>
    </lineage>
</organism>
<evidence type="ECO:0000256" key="2">
    <source>
        <dbReference type="ARBA" id="ARBA00022692"/>
    </source>
</evidence>
<keyword evidence="8" id="KW-1185">Reference proteome</keyword>
<feature type="transmembrane region" description="Helical" evidence="5">
    <location>
        <begin position="102"/>
        <end position="121"/>
    </location>
</feature>
<dbReference type="Pfam" id="PF07690">
    <property type="entry name" value="MFS_1"/>
    <property type="match status" value="1"/>
</dbReference>
<feature type="transmembrane region" description="Helical" evidence="5">
    <location>
        <begin position="430"/>
        <end position="447"/>
    </location>
</feature>
<dbReference type="PANTHER" id="PTHR23502:SF64">
    <property type="entry name" value="TRANSPORTER, PUTATIVE (AFU_ORTHOLOGUE AFUA_3G11760)-RELATED"/>
    <property type="match status" value="1"/>
</dbReference>
<feature type="domain" description="Major facilitator superfamily (MFS) profile" evidence="6">
    <location>
        <begin position="36"/>
        <end position="451"/>
    </location>
</feature>
<comment type="subcellular location">
    <subcellularLocation>
        <location evidence="1">Membrane</location>
        <topology evidence="1">Multi-pass membrane protein</topology>
    </subcellularLocation>
</comment>
<evidence type="ECO:0000259" key="6">
    <source>
        <dbReference type="PROSITE" id="PS50850"/>
    </source>
</evidence>
<name>A0ABP1D9B9_9APHY</name>
<evidence type="ECO:0000256" key="5">
    <source>
        <dbReference type="SAM" id="Phobius"/>
    </source>
</evidence>